<accession>A0A0E3M6I6</accession>
<name>A0A0E3M6I6_CLOSL</name>
<organism evidence="1 2">
    <name type="scientific">Clostridium scatologenes</name>
    <dbReference type="NCBI Taxonomy" id="1548"/>
    <lineage>
        <taxon>Bacteria</taxon>
        <taxon>Bacillati</taxon>
        <taxon>Bacillota</taxon>
        <taxon>Clostridia</taxon>
        <taxon>Eubacteriales</taxon>
        <taxon>Clostridiaceae</taxon>
        <taxon>Clostridium</taxon>
    </lineage>
</organism>
<gene>
    <name evidence="1" type="ORF">CSCA_2425</name>
</gene>
<protein>
    <submittedName>
        <fullName evidence="1">Uncharacterized protein</fullName>
    </submittedName>
</protein>
<dbReference type="HOGENOM" id="CLU_2449448_0_0_9"/>
<dbReference type="KEGG" id="csq:CSCA_2425"/>
<dbReference type="AlphaFoldDB" id="A0A0E3M6I6"/>
<evidence type="ECO:0000313" key="1">
    <source>
        <dbReference type="EMBL" id="AKA69550.1"/>
    </source>
</evidence>
<dbReference type="EMBL" id="CP009933">
    <property type="protein sequence ID" value="AKA69550.1"/>
    <property type="molecule type" value="Genomic_DNA"/>
</dbReference>
<keyword evidence="2" id="KW-1185">Reference proteome</keyword>
<dbReference type="Proteomes" id="UP000033115">
    <property type="component" value="Chromosome"/>
</dbReference>
<reference evidence="1 2" key="1">
    <citation type="journal article" date="2015" name="J. Biotechnol.">
        <title>Complete genome sequence of a malodorant-producing acetogen, Clostridium scatologenes ATCC 25775(T).</title>
        <authorList>
            <person name="Zhu Z."/>
            <person name="Guo T."/>
            <person name="Zheng H."/>
            <person name="Song T."/>
            <person name="Ouyang P."/>
            <person name="Xie J."/>
        </authorList>
    </citation>
    <scope>NUCLEOTIDE SEQUENCE [LARGE SCALE GENOMIC DNA]</scope>
    <source>
        <strain evidence="1 2">ATCC 25775</strain>
    </source>
</reference>
<evidence type="ECO:0000313" key="2">
    <source>
        <dbReference type="Proteomes" id="UP000033115"/>
    </source>
</evidence>
<sequence length="89" mass="9884">MDKYNVFVRINYTSIESEKEEVKSGGTRVNNGRVSGNKYLIGGGFYNRKGGTVIFSAKNLEEVKHVTVDKPLLKNASINYNVAFIPKGI</sequence>
<dbReference type="RefSeq" id="WP_029163470.1">
    <property type="nucleotide sequence ID" value="NZ_CP009933.1"/>
</dbReference>
<proteinExistence type="predicted"/>